<feature type="non-terminal residue" evidence="3">
    <location>
        <position position="1"/>
    </location>
</feature>
<evidence type="ECO:0000256" key="2">
    <source>
        <dbReference type="SAM" id="Phobius"/>
    </source>
</evidence>
<evidence type="ECO:0000256" key="1">
    <source>
        <dbReference type="SAM" id="MobiDB-lite"/>
    </source>
</evidence>
<feature type="transmembrane region" description="Helical" evidence="2">
    <location>
        <begin position="12"/>
        <end position="33"/>
    </location>
</feature>
<keyword evidence="2" id="KW-0812">Transmembrane</keyword>
<organism evidence="3 4">
    <name type="scientific">Araneus ventricosus</name>
    <name type="common">Orbweaver spider</name>
    <name type="synonym">Epeira ventricosa</name>
    <dbReference type="NCBI Taxonomy" id="182803"/>
    <lineage>
        <taxon>Eukaryota</taxon>
        <taxon>Metazoa</taxon>
        <taxon>Ecdysozoa</taxon>
        <taxon>Arthropoda</taxon>
        <taxon>Chelicerata</taxon>
        <taxon>Arachnida</taxon>
        <taxon>Araneae</taxon>
        <taxon>Araneomorphae</taxon>
        <taxon>Entelegynae</taxon>
        <taxon>Araneoidea</taxon>
        <taxon>Araneidae</taxon>
        <taxon>Araneus</taxon>
    </lineage>
</organism>
<evidence type="ECO:0000313" key="3">
    <source>
        <dbReference type="EMBL" id="GBN22819.1"/>
    </source>
</evidence>
<accession>A0A4Y2M807</accession>
<sequence>FCAMKRVTFTGVVAGAVFGCMTLGLILGALTCYKCSRMPGRKDHQVADPVQMTSHENLNG</sequence>
<proteinExistence type="predicted"/>
<reference evidence="3 4" key="1">
    <citation type="journal article" date="2019" name="Sci. Rep.">
        <title>Orb-weaving spider Araneus ventricosus genome elucidates the spidroin gene catalogue.</title>
        <authorList>
            <person name="Kono N."/>
            <person name="Nakamura H."/>
            <person name="Ohtoshi R."/>
            <person name="Moran D.A.P."/>
            <person name="Shinohara A."/>
            <person name="Yoshida Y."/>
            <person name="Fujiwara M."/>
            <person name="Mori M."/>
            <person name="Tomita M."/>
            <person name="Arakawa K."/>
        </authorList>
    </citation>
    <scope>NUCLEOTIDE SEQUENCE [LARGE SCALE GENOMIC DNA]</scope>
</reference>
<comment type="caution">
    <text evidence="3">The sequence shown here is derived from an EMBL/GenBank/DDBJ whole genome shotgun (WGS) entry which is preliminary data.</text>
</comment>
<keyword evidence="2" id="KW-1133">Transmembrane helix</keyword>
<gene>
    <name evidence="3" type="ORF">AVEN_250932_1</name>
</gene>
<evidence type="ECO:0000313" key="4">
    <source>
        <dbReference type="Proteomes" id="UP000499080"/>
    </source>
</evidence>
<dbReference type="EMBL" id="BGPR01006909">
    <property type="protein sequence ID" value="GBN22819.1"/>
    <property type="molecule type" value="Genomic_DNA"/>
</dbReference>
<feature type="compositionally biased region" description="Polar residues" evidence="1">
    <location>
        <begin position="51"/>
        <end position="60"/>
    </location>
</feature>
<name>A0A4Y2M807_ARAVE</name>
<dbReference type="Proteomes" id="UP000499080">
    <property type="component" value="Unassembled WGS sequence"/>
</dbReference>
<dbReference type="AlphaFoldDB" id="A0A4Y2M807"/>
<keyword evidence="4" id="KW-1185">Reference proteome</keyword>
<keyword evidence="2" id="KW-0472">Membrane</keyword>
<feature type="region of interest" description="Disordered" evidence="1">
    <location>
        <begin position="41"/>
        <end position="60"/>
    </location>
</feature>
<protein>
    <submittedName>
        <fullName evidence="3">Uncharacterized protein</fullName>
    </submittedName>
</protein>